<evidence type="ECO:0000256" key="1">
    <source>
        <dbReference type="SAM" id="MobiDB-lite"/>
    </source>
</evidence>
<evidence type="ECO:0000313" key="3">
    <source>
        <dbReference type="Proteomes" id="UP000267096"/>
    </source>
</evidence>
<evidence type="ECO:0000313" key="4">
    <source>
        <dbReference type="WBParaSite" id="ASIM_0001991701-mRNA-1"/>
    </source>
</evidence>
<proteinExistence type="predicted"/>
<name>A0A0M3KG05_ANISI</name>
<dbReference type="OrthoDB" id="5873570at2759"/>
<dbReference type="AlphaFoldDB" id="A0A0M3KG05"/>
<reference evidence="2 3" key="2">
    <citation type="submission" date="2018-11" db="EMBL/GenBank/DDBJ databases">
        <authorList>
            <consortium name="Pathogen Informatics"/>
        </authorList>
    </citation>
    <scope>NUCLEOTIDE SEQUENCE [LARGE SCALE GENOMIC DNA]</scope>
</reference>
<dbReference type="EMBL" id="UYRR01037006">
    <property type="protein sequence ID" value="VDK68769.1"/>
    <property type="molecule type" value="Genomic_DNA"/>
</dbReference>
<sequence>MSSHNSRSLANLSANPDEDFYEQRSRSSSLSKSRMVVERTEVKQGKAGGFMQVEVHEISMAMETMLDNSEEPPYRMPITVNYGPTVYAEYVEDAEEWALNGNRRARSHTNESTGGVTEIERKRTRFAL</sequence>
<accession>A0A0M3KG05</accession>
<keyword evidence="3" id="KW-1185">Reference proteome</keyword>
<feature type="region of interest" description="Disordered" evidence="1">
    <location>
        <begin position="1"/>
        <end position="39"/>
    </location>
</feature>
<dbReference type="Proteomes" id="UP000267096">
    <property type="component" value="Unassembled WGS sequence"/>
</dbReference>
<dbReference type="WBParaSite" id="ASIM_0001991701-mRNA-1">
    <property type="protein sequence ID" value="ASIM_0001991701-mRNA-1"/>
    <property type="gene ID" value="ASIM_0001991701"/>
</dbReference>
<evidence type="ECO:0000313" key="2">
    <source>
        <dbReference type="EMBL" id="VDK68769.1"/>
    </source>
</evidence>
<gene>
    <name evidence="2" type="ORF">ASIM_LOCUS19303</name>
</gene>
<feature type="compositionally biased region" description="Polar residues" evidence="1">
    <location>
        <begin position="1"/>
        <end position="14"/>
    </location>
</feature>
<reference evidence="4" key="1">
    <citation type="submission" date="2017-02" db="UniProtKB">
        <authorList>
            <consortium name="WormBaseParasite"/>
        </authorList>
    </citation>
    <scope>IDENTIFICATION</scope>
</reference>
<organism evidence="4">
    <name type="scientific">Anisakis simplex</name>
    <name type="common">Herring worm</name>
    <dbReference type="NCBI Taxonomy" id="6269"/>
    <lineage>
        <taxon>Eukaryota</taxon>
        <taxon>Metazoa</taxon>
        <taxon>Ecdysozoa</taxon>
        <taxon>Nematoda</taxon>
        <taxon>Chromadorea</taxon>
        <taxon>Rhabditida</taxon>
        <taxon>Spirurina</taxon>
        <taxon>Ascaridomorpha</taxon>
        <taxon>Ascaridoidea</taxon>
        <taxon>Anisakidae</taxon>
        <taxon>Anisakis</taxon>
        <taxon>Anisakis simplex complex</taxon>
    </lineage>
</organism>
<protein>
    <submittedName>
        <fullName evidence="4">EPL1 domain-containing protein</fullName>
    </submittedName>
</protein>